<proteinExistence type="predicted"/>
<gene>
    <name evidence="2" type="ORF">O181_036496</name>
</gene>
<evidence type="ECO:0000259" key="1">
    <source>
        <dbReference type="Pfam" id="PF07727"/>
    </source>
</evidence>
<feature type="domain" description="Reverse transcriptase Ty1/copia-type" evidence="1">
    <location>
        <begin position="5"/>
        <end position="123"/>
    </location>
</feature>
<accession>A0A9Q3H9Y9</accession>
<dbReference type="Proteomes" id="UP000765509">
    <property type="component" value="Unassembled WGS sequence"/>
</dbReference>
<evidence type="ECO:0000313" key="2">
    <source>
        <dbReference type="EMBL" id="MBW0496781.1"/>
    </source>
</evidence>
<organism evidence="2 3">
    <name type="scientific">Austropuccinia psidii MF-1</name>
    <dbReference type="NCBI Taxonomy" id="1389203"/>
    <lineage>
        <taxon>Eukaryota</taxon>
        <taxon>Fungi</taxon>
        <taxon>Dikarya</taxon>
        <taxon>Basidiomycota</taxon>
        <taxon>Pucciniomycotina</taxon>
        <taxon>Pucciniomycetes</taxon>
        <taxon>Pucciniales</taxon>
        <taxon>Sphaerophragmiaceae</taxon>
        <taxon>Austropuccinia</taxon>
    </lineage>
</organism>
<dbReference type="Pfam" id="PF07727">
    <property type="entry name" value="RVT_2"/>
    <property type="match status" value="1"/>
</dbReference>
<dbReference type="PANTHER" id="PTHR11439:SF467">
    <property type="entry name" value="INTEGRASE CATALYTIC DOMAIN-CONTAINING PROTEIN"/>
    <property type="match status" value="1"/>
</dbReference>
<dbReference type="AlphaFoldDB" id="A0A9Q3H9Y9"/>
<dbReference type="PANTHER" id="PTHR11439">
    <property type="entry name" value="GAG-POL-RELATED RETROTRANSPOSON"/>
    <property type="match status" value="1"/>
</dbReference>
<protein>
    <recommendedName>
        <fullName evidence="1">Reverse transcriptase Ty1/copia-type domain-containing protein</fullName>
    </recommendedName>
</protein>
<name>A0A9Q3H9Y9_9BASI</name>
<sequence>MVTGSDMVFKLNNALYGLKQAGRCWWLHLKAILKDIGLCTNDKDQSTYVYHWNGHVAILWIHVDDGVMKTSDEVLWVKLKEELTKRLKMKWDEKISSIVGIETIWRGDAFVLKQASLIDKLLSTGQNKFTLYEPLPQENLQSSKAAQMDKEYSSKIGVILYLAQATRPDIMYAVNHLVRFAMNTDKSHWRALNPLINYIRMKKDWELVINSNQKKEDMQVYVDTNWGGEGWRSHHSYCGFLLGSLVMWN</sequence>
<reference evidence="2" key="1">
    <citation type="submission" date="2021-03" db="EMBL/GenBank/DDBJ databases">
        <title>Draft genome sequence of rust myrtle Austropuccinia psidii MF-1, a brazilian biotype.</title>
        <authorList>
            <person name="Quecine M.C."/>
            <person name="Pachon D.M.R."/>
            <person name="Bonatelli M.L."/>
            <person name="Correr F.H."/>
            <person name="Franceschini L.M."/>
            <person name="Leite T.F."/>
            <person name="Margarido G.R.A."/>
            <person name="Almeida C.A."/>
            <person name="Ferrarezi J.A."/>
            <person name="Labate C.A."/>
        </authorList>
    </citation>
    <scope>NUCLEOTIDE SEQUENCE</scope>
    <source>
        <strain evidence="2">MF-1</strain>
    </source>
</reference>
<dbReference type="EMBL" id="AVOT02013824">
    <property type="protein sequence ID" value="MBW0496781.1"/>
    <property type="molecule type" value="Genomic_DNA"/>
</dbReference>
<comment type="caution">
    <text evidence="2">The sequence shown here is derived from an EMBL/GenBank/DDBJ whole genome shotgun (WGS) entry which is preliminary data.</text>
</comment>
<dbReference type="OrthoDB" id="3344688at2759"/>
<evidence type="ECO:0000313" key="3">
    <source>
        <dbReference type="Proteomes" id="UP000765509"/>
    </source>
</evidence>
<keyword evidence="3" id="KW-1185">Reference proteome</keyword>
<dbReference type="InterPro" id="IPR013103">
    <property type="entry name" value="RVT_2"/>
</dbReference>